<evidence type="ECO:0000313" key="2">
    <source>
        <dbReference type="EMBL" id="OHA83129.1"/>
    </source>
</evidence>
<evidence type="ECO:0000259" key="1">
    <source>
        <dbReference type="Pfam" id="PF25056"/>
    </source>
</evidence>
<dbReference type="AlphaFoldDB" id="A0A1G2SEQ4"/>
<protein>
    <recommendedName>
        <fullName evidence="1">DUF7793 domain-containing protein</fullName>
    </recommendedName>
</protein>
<name>A0A1G2SEQ4_9BACT</name>
<dbReference type="Proteomes" id="UP000177987">
    <property type="component" value="Unassembled WGS sequence"/>
</dbReference>
<dbReference type="InterPro" id="IPR038396">
    <property type="entry name" value="SpoIIAA-like_sf"/>
</dbReference>
<dbReference type="InterPro" id="IPR036513">
    <property type="entry name" value="STAS_dom_sf"/>
</dbReference>
<organism evidence="2 3">
    <name type="scientific">Candidatus Yonathbacteria bacterium RIFCSPLOWO2_01_FULL_47_33b</name>
    <dbReference type="NCBI Taxonomy" id="1802727"/>
    <lineage>
        <taxon>Bacteria</taxon>
        <taxon>Candidatus Yonathiibacteriota</taxon>
    </lineage>
</organism>
<dbReference type="InterPro" id="IPR056695">
    <property type="entry name" value="DUF7793"/>
</dbReference>
<comment type="caution">
    <text evidence="2">The sequence shown here is derived from an EMBL/GenBank/DDBJ whole genome shotgun (WGS) entry which is preliminary data.</text>
</comment>
<dbReference type="SUPFAM" id="SSF52091">
    <property type="entry name" value="SpoIIaa-like"/>
    <property type="match status" value="1"/>
</dbReference>
<evidence type="ECO:0000313" key="3">
    <source>
        <dbReference type="Proteomes" id="UP000177987"/>
    </source>
</evidence>
<proteinExistence type="predicted"/>
<gene>
    <name evidence="2" type="ORF">A2937_01020</name>
</gene>
<sequence>MSDTTPECTDGTPKNEVSCVDNIVRYTMCTPVDPDEAVRLSTIGKSYIEGGQAQFVLIDLHQSTEFSSAARKIWVEFLQNDKIKKTALYGGNVFVKTLATFVIAATGKKDIKFFNTEEEAIAWFKE</sequence>
<dbReference type="EMBL" id="MHUW01000020">
    <property type="protein sequence ID" value="OHA83129.1"/>
    <property type="molecule type" value="Genomic_DNA"/>
</dbReference>
<dbReference type="Pfam" id="PF25056">
    <property type="entry name" value="DUF7793"/>
    <property type="match status" value="1"/>
</dbReference>
<accession>A0A1G2SEQ4</accession>
<dbReference type="STRING" id="1802727.A2937_01020"/>
<reference evidence="2 3" key="1">
    <citation type="journal article" date="2016" name="Nat. Commun.">
        <title>Thousands of microbial genomes shed light on interconnected biogeochemical processes in an aquifer system.</title>
        <authorList>
            <person name="Anantharaman K."/>
            <person name="Brown C.T."/>
            <person name="Hug L.A."/>
            <person name="Sharon I."/>
            <person name="Castelle C.J."/>
            <person name="Probst A.J."/>
            <person name="Thomas B.C."/>
            <person name="Singh A."/>
            <person name="Wilkins M.J."/>
            <person name="Karaoz U."/>
            <person name="Brodie E.L."/>
            <person name="Williams K.H."/>
            <person name="Hubbard S.S."/>
            <person name="Banfield J.F."/>
        </authorList>
    </citation>
    <scope>NUCLEOTIDE SEQUENCE [LARGE SCALE GENOMIC DNA]</scope>
</reference>
<feature type="domain" description="DUF7793" evidence="1">
    <location>
        <begin position="47"/>
        <end position="125"/>
    </location>
</feature>
<dbReference type="Gene3D" id="3.40.50.10600">
    <property type="entry name" value="SpoIIaa-like domains"/>
    <property type="match status" value="1"/>
</dbReference>